<dbReference type="Gene3D" id="3.30.470.20">
    <property type="entry name" value="ATP-grasp fold, B domain"/>
    <property type="match status" value="1"/>
</dbReference>
<dbReference type="STRING" id="1848.SAMN05443637_104190"/>
<dbReference type="RefSeq" id="WP_073456149.1">
    <property type="nucleotide sequence ID" value="NZ_CALGVN010000026.1"/>
</dbReference>
<evidence type="ECO:0000256" key="2">
    <source>
        <dbReference type="ARBA" id="ARBA00022741"/>
    </source>
</evidence>
<dbReference type="Gene3D" id="3.30.1490.20">
    <property type="entry name" value="ATP-grasp fold, A domain"/>
    <property type="match status" value="1"/>
</dbReference>
<feature type="domain" description="ATP-grasp" evidence="5">
    <location>
        <begin position="115"/>
        <end position="301"/>
    </location>
</feature>
<organism evidence="6 7">
    <name type="scientific">Pseudonocardia thermophila</name>
    <dbReference type="NCBI Taxonomy" id="1848"/>
    <lineage>
        <taxon>Bacteria</taxon>
        <taxon>Bacillati</taxon>
        <taxon>Actinomycetota</taxon>
        <taxon>Actinomycetes</taxon>
        <taxon>Pseudonocardiales</taxon>
        <taxon>Pseudonocardiaceae</taxon>
        <taxon>Pseudonocardia</taxon>
    </lineage>
</organism>
<gene>
    <name evidence="6" type="ORF">SAMN05443637_104190</name>
</gene>
<evidence type="ECO:0000256" key="1">
    <source>
        <dbReference type="ARBA" id="ARBA00022598"/>
    </source>
</evidence>
<evidence type="ECO:0000256" key="3">
    <source>
        <dbReference type="ARBA" id="ARBA00022840"/>
    </source>
</evidence>
<dbReference type="EMBL" id="FRAP01000004">
    <property type="protein sequence ID" value="SHK27638.1"/>
    <property type="molecule type" value="Genomic_DNA"/>
</dbReference>
<dbReference type="GO" id="GO:0005524">
    <property type="term" value="F:ATP binding"/>
    <property type="evidence" value="ECO:0007669"/>
    <property type="project" value="UniProtKB-UniRule"/>
</dbReference>
<protein>
    <recommendedName>
        <fullName evidence="5">ATP-grasp domain-containing protein</fullName>
    </recommendedName>
</protein>
<dbReference type="OrthoDB" id="24041at2"/>
<dbReference type="AlphaFoldDB" id="A0A1M6R5M0"/>
<reference evidence="6 7" key="1">
    <citation type="submission" date="2016-11" db="EMBL/GenBank/DDBJ databases">
        <authorList>
            <person name="Jaros S."/>
            <person name="Januszkiewicz K."/>
            <person name="Wedrychowicz H."/>
        </authorList>
    </citation>
    <scope>NUCLEOTIDE SEQUENCE [LARGE SCALE GENOMIC DNA]</scope>
    <source>
        <strain evidence="6 7">DSM 43832</strain>
    </source>
</reference>
<dbReference type="Gene3D" id="3.40.50.20">
    <property type="match status" value="1"/>
</dbReference>
<keyword evidence="2 4" id="KW-0547">Nucleotide-binding</keyword>
<evidence type="ECO:0000259" key="5">
    <source>
        <dbReference type="PROSITE" id="PS50975"/>
    </source>
</evidence>
<dbReference type="PROSITE" id="PS50975">
    <property type="entry name" value="ATP_GRASP"/>
    <property type="match status" value="1"/>
</dbReference>
<sequence>MTIYLTARNPTDSVTLGFLPAAARLGRPVVLLTDQPGAHQAAYAGNPAAPRAVVGTEVHDPGAVASRVAQLAARHGRPTALLSNSDHLQAATALAAELLDLPAKPWQAAVRAKNKALMRRCLAPLDPVAHAELGPDDPPEFPVFPAVVKPREGVASEDVLLVHDGAELAEAVAEIRERRPGAALVVEEFLDGPLLTFDTLGDGTTRRHTGTWRTTLGPPPTFTEIRLDWAPAALAAVRADLDAQLDALGVGLGACHTEVVLQGDRVRIIEVNYRLIGDLMDLVTSDVLGADLFAAVLRVHSGEPLPADVGEAAGAPRHGRVDYVLAERAGTLTAAPPDGTHAGGPVTVGHRRLRQVGASAPLHGSNRDYLAAVWATGPDAAAVDAAVERFREEHEWRIT</sequence>
<dbReference type="PANTHER" id="PTHR43585">
    <property type="entry name" value="FUMIPYRROLE BIOSYNTHESIS PROTEIN C"/>
    <property type="match status" value="1"/>
</dbReference>
<dbReference type="Proteomes" id="UP000184363">
    <property type="component" value="Unassembled WGS sequence"/>
</dbReference>
<evidence type="ECO:0000256" key="4">
    <source>
        <dbReference type="PROSITE-ProRule" id="PRU00409"/>
    </source>
</evidence>
<dbReference type="GO" id="GO:0016874">
    <property type="term" value="F:ligase activity"/>
    <property type="evidence" value="ECO:0007669"/>
    <property type="project" value="UniProtKB-KW"/>
</dbReference>
<accession>A0A1M6R5M0</accession>
<keyword evidence="1" id="KW-0436">Ligase</keyword>
<evidence type="ECO:0000313" key="7">
    <source>
        <dbReference type="Proteomes" id="UP000184363"/>
    </source>
</evidence>
<evidence type="ECO:0000313" key="6">
    <source>
        <dbReference type="EMBL" id="SHK27638.1"/>
    </source>
</evidence>
<keyword evidence="3 4" id="KW-0067">ATP-binding</keyword>
<name>A0A1M6R5M0_PSETH</name>
<dbReference type="InterPro" id="IPR011761">
    <property type="entry name" value="ATP-grasp"/>
</dbReference>
<dbReference type="InterPro" id="IPR013815">
    <property type="entry name" value="ATP_grasp_subdomain_1"/>
</dbReference>
<dbReference type="PANTHER" id="PTHR43585:SF2">
    <property type="entry name" value="ATP-GRASP ENZYME FSQD"/>
    <property type="match status" value="1"/>
</dbReference>
<dbReference type="InterPro" id="IPR052032">
    <property type="entry name" value="ATP-dep_AA_Ligase"/>
</dbReference>
<proteinExistence type="predicted"/>
<dbReference type="GO" id="GO:0046872">
    <property type="term" value="F:metal ion binding"/>
    <property type="evidence" value="ECO:0007669"/>
    <property type="project" value="InterPro"/>
</dbReference>
<dbReference type="SUPFAM" id="SSF56059">
    <property type="entry name" value="Glutathione synthetase ATP-binding domain-like"/>
    <property type="match status" value="1"/>
</dbReference>
<keyword evidence="7" id="KW-1185">Reference proteome</keyword>